<reference evidence="1" key="1">
    <citation type="submission" date="2014-06" db="EMBL/GenBank/DDBJ databases">
        <authorList>
            <person name="Urmite Genomes Urmite Genomes"/>
        </authorList>
    </citation>
    <scope>NUCLEOTIDE SEQUENCE</scope>
</reference>
<proteinExistence type="predicted"/>
<gene>
    <name evidence="1" type="ORF">BN1086_00319</name>
</gene>
<sequence>MQNSRDRQLLSDESLMIVAELAFDLLFSLLQPHLQIVSIEGINLPRLKPEPSRQQPLRLHQRFCRSCPAQ</sequence>
<protein>
    <submittedName>
        <fullName evidence="1">Uncharacterized protein</fullName>
    </submittedName>
</protein>
<evidence type="ECO:0000313" key="1">
    <source>
        <dbReference type="EMBL" id="CDZ82247.1"/>
    </source>
</evidence>
<organism evidence="1">
    <name type="scientific">Citrobacter koseri</name>
    <name type="common">Citrobacter diversus</name>
    <dbReference type="NCBI Taxonomy" id="545"/>
    <lineage>
        <taxon>Bacteria</taxon>
        <taxon>Pseudomonadati</taxon>
        <taxon>Pseudomonadota</taxon>
        <taxon>Gammaproteobacteria</taxon>
        <taxon>Enterobacterales</taxon>
        <taxon>Enterobacteriaceae</taxon>
        <taxon>Citrobacter</taxon>
    </lineage>
</organism>
<accession>A0A078LAD3</accession>
<name>A0A078LAD3_CITKO</name>
<dbReference type="EMBL" id="LK931336">
    <property type="protein sequence ID" value="CDZ82247.1"/>
    <property type="molecule type" value="Genomic_DNA"/>
</dbReference>
<dbReference type="AlphaFoldDB" id="A0A078LAD3"/>